<feature type="region of interest" description="Disordered" evidence="1">
    <location>
        <begin position="32"/>
        <end position="51"/>
    </location>
</feature>
<dbReference type="SUPFAM" id="SSF110296">
    <property type="entry name" value="Oligoxyloglucan reducing end-specific cellobiohydrolase"/>
    <property type="match status" value="1"/>
</dbReference>
<dbReference type="Proteomes" id="UP001501480">
    <property type="component" value="Unassembled WGS sequence"/>
</dbReference>
<evidence type="ECO:0000313" key="2">
    <source>
        <dbReference type="EMBL" id="GAA2084275.1"/>
    </source>
</evidence>
<sequence length="309" mass="31551">MKRSWGLALVGVLAVANIVLIAALLRAEVAPSRPTAASPAPSATTTSPAARGDVAAPGVLHLADDGTIVQTWRGTCAEPGTTRLEVSTDGGATFEELSLPLVETAGDETFALRTILDVTAASADGITLVGNDDQCGQQVWSTDDGGSTWDRTDGYGQWFVPASEDEVVTPLGVTRPGCAVRDVDAISEVNAKVLCRDGQLLGTNDVGETWILLGALDGASDIAFTTISEGVALAPAEGCESAVHGSVDGGETWEVRGCADESVAAGSLLRRGALLLLSLEAGGIVVSDDDGRTWDVAGAEEATSGDEDS</sequence>
<proteinExistence type="predicted"/>
<name>A0ABP5HQD3_9ACTN</name>
<dbReference type="EMBL" id="BAAAPY010000012">
    <property type="protein sequence ID" value="GAA2084275.1"/>
    <property type="molecule type" value="Genomic_DNA"/>
</dbReference>
<evidence type="ECO:0000313" key="3">
    <source>
        <dbReference type="Proteomes" id="UP001501480"/>
    </source>
</evidence>
<accession>A0ABP5HQD3</accession>
<comment type="caution">
    <text evidence="2">The sequence shown here is derived from an EMBL/GenBank/DDBJ whole genome shotgun (WGS) entry which is preliminary data.</text>
</comment>
<dbReference type="Gene3D" id="2.130.10.10">
    <property type="entry name" value="YVTN repeat-like/Quinoprotein amine dehydrogenase"/>
    <property type="match status" value="1"/>
</dbReference>
<evidence type="ECO:0000256" key="1">
    <source>
        <dbReference type="SAM" id="MobiDB-lite"/>
    </source>
</evidence>
<dbReference type="RefSeq" id="WP_344329715.1">
    <property type="nucleotide sequence ID" value="NZ_BAAAPY010000012.1"/>
</dbReference>
<dbReference type="InterPro" id="IPR015943">
    <property type="entry name" value="WD40/YVTN_repeat-like_dom_sf"/>
</dbReference>
<organism evidence="2 3">
    <name type="scientific">Aeromicrobium halocynthiae</name>
    <dbReference type="NCBI Taxonomy" id="560557"/>
    <lineage>
        <taxon>Bacteria</taxon>
        <taxon>Bacillati</taxon>
        <taxon>Actinomycetota</taxon>
        <taxon>Actinomycetes</taxon>
        <taxon>Propionibacteriales</taxon>
        <taxon>Nocardioidaceae</taxon>
        <taxon>Aeromicrobium</taxon>
    </lineage>
</organism>
<protein>
    <recommendedName>
        <fullName evidence="4">Exo-alpha-sialidase</fullName>
    </recommendedName>
</protein>
<gene>
    <name evidence="2" type="ORF">GCM10009821_27030</name>
</gene>
<evidence type="ECO:0008006" key="4">
    <source>
        <dbReference type="Google" id="ProtNLM"/>
    </source>
</evidence>
<keyword evidence="3" id="KW-1185">Reference proteome</keyword>
<reference evidence="3" key="1">
    <citation type="journal article" date="2019" name="Int. J. Syst. Evol. Microbiol.">
        <title>The Global Catalogue of Microorganisms (GCM) 10K type strain sequencing project: providing services to taxonomists for standard genome sequencing and annotation.</title>
        <authorList>
            <consortium name="The Broad Institute Genomics Platform"/>
            <consortium name="The Broad Institute Genome Sequencing Center for Infectious Disease"/>
            <person name="Wu L."/>
            <person name="Ma J."/>
        </authorList>
    </citation>
    <scope>NUCLEOTIDE SEQUENCE [LARGE SCALE GENOMIC DNA]</scope>
    <source>
        <strain evidence="3">JCM 15749</strain>
    </source>
</reference>